<feature type="transmembrane region" description="Helical" evidence="1">
    <location>
        <begin position="93"/>
        <end position="114"/>
    </location>
</feature>
<keyword evidence="1" id="KW-0812">Transmembrane</keyword>
<organism evidence="2 3">
    <name type="scientific">Candidatus Gottesmanbacteria bacterium RIFOXYB1_FULL_47_11</name>
    <dbReference type="NCBI Taxonomy" id="1798401"/>
    <lineage>
        <taxon>Bacteria</taxon>
        <taxon>Candidatus Gottesmaniibacteriota</taxon>
    </lineage>
</organism>
<gene>
    <name evidence="2" type="ORF">A2363_05130</name>
</gene>
<proteinExistence type="predicted"/>
<protein>
    <submittedName>
        <fullName evidence="2">Uncharacterized protein</fullName>
    </submittedName>
</protein>
<feature type="transmembrane region" description="Helical" evidence="1">
    <location>
        <begin position="67"/>
        <end position="87"/>
    </location>
</feature>
<evidence type="ECO:0000256" key="1">
    <source>
        <dbReference type="SAM" id="Phobius"/>
    </source>
</evidence>
<dbReference type="EMBL" id="MFKE01000011">
    <property type="protein sequence ID" value="OGG35624.1"/>
    <property type="molecule type" value="Genomic_DNA"/>
</dbReference>
<name>A0A1F6BFB1_9BACT</name>
<sequence>MKARTFFQKIAKPACTIVLVTMVLAFFVPFPFGTMIIIESLFVGLVVGFFLPFLMGKKFDKETNINLWGLFVSAFIINAFAVFQTLTMSKNTIDWLAIALASTVVWLIASLLIVRKHQ</sequence>
<feature type="transmembrane region" description="Helical" evidence="1">
    <location>
        <begin position="12"/>
        <end position="30"/>
    </location>
</feature>
<dbReference type="AlphaFoldDB" id="A0A1F6BFB1"/>
<keyword evidence="1" id="KW-1133">Transmembrane helix</keyword>
<evidence type="ECO:0000313" key="2">
    <source>
        <dbReference type="EMBL" id="OGG35624.1"/>
    </source>
</evidence>
<keyword evidence="1" id="KW-0472">Membrane</keyword>
<accession>A0A1F6BFB1</accession>
<feature type="transmembrane region" description="Helical" evidence="1">
    <location>
        <begin position="36"/>
        <end position="55"/>
    </location>
</feature>
<dbReference type="Proteomes" id="UP000176186">
    <property type="component" value="Unassembled WGS sequence"/>
</dbReference>
<comment type="caution">
    <text evidence="2">The sequence shown here is derived from an EMBL/GenBank/DDBJ whole genome shotgun (WGS) entry which is preliminary data.</text>
</comment>
<reference evidence="2 3" key="1">
    <citation type="journal article" date="2016" name="Nat. Commun.">
        <title>Thousands of microbial genomes shed light on interconnected biogeochemical processes in an aquifer system.</title>
        <authorList>
            <person name="Anantharaman K."/>
            <person name="Brown C.T."/>
            <person name="Hug L.A."/>
            <person name="Sharon I."/>
            <person name="Castelle C.J."/>
            <person name="Probst A.J."/>
            <person name="Thomas B.C."/>
            <person name="Singh A."/>
            <person name="Wilkins M.J."/>
            <person name="Karaoz U."/>
            <person name="Brodie E.L."/>
            <person name="Williams K.H."/>
            <person name="Hubbard S.S."/>
            <person name="Banfield J.F."/>
        </authorList>
    </citation>
    <scope>NUCLEOTIDE SEQUENCE [LARGE SCALE GENOMIC DNA]</scope>
</reference>
<dbReference type="STRING" id="1798401.A2363_05130"/>
<evidence type="ECO:0000313" key="3">
    <source>
        <dbReference type="Proteomes" id="UP000176186"/>
    </source>
</evidence>